<proteinExistence type="predicted"/>
<feature type="non-terminal residue" evidence="1">
    <location>
        <position position="1"/>
    </location>
</feature>
<reference evidence="1" key="1">
    <citation type="submission" date="2014-12" db="EMBL/GenBank/DDBJ databases">
        <title>Insight into the proteome of Arion vulgaris.</title>
        <authorList>
            <person name="Aradska J."/>
            <person name="Bulat T."/>
            <person name="Smidak R."/>
            <person name="Sarate P."/>
            <person name="Gangsoo J."/>
            <person name="Sialana F."/>
            <person name="Bilban M."/>
            <person name="Lubec G."/>
        </authorList>
    </citation>
    <scope>NUCLEOTIDE SEQUENCE</scope>
    <source>
        <tissue evidence="1">Skin</tissue>
    </source>
</reference>
<protein>
    <submittedName>
        <fullName evidence="1">Uncharacterized protein</fullName>
    </submittedName>
</protein>
<gene>
    <name evidence="1" type="primary">ORF21366</name>
</gene>
<sequence>ITRLAKLSRLVYDPTVSKEFFLSESEALNLEFNLLLQHNETVSSARLVGLIPITAPDVLSVGDIEQQDV</sequence>
<dbReference type="AlphaFoldDB" id="A0A0B6YC07"/>
<name>A0A0B6YC07_9EUPU</name>
<dbReference type="EMBL" id="HACG01006982">
    <property type="protein sequence ID" value="CEK53847.1"/>
    <property type="molecule type" value="Transcribed_RNA"/>
</dbReference>
<accession>A0A0B6YC07</accession>
<evidence type="ECO:0000313" key="1">
    <source>
        <dbReference type="EMBL" id="CEK53847.1"/>
    </source>
</evidence>
<organism evidence="1">
    <name type="scientific">Arion vulgaris</name>
    <dbReference type="NCBI Taxonomy" id="1028688"/>
    <lineage>
        <taxon>Eukaryota</taxon>
        <taxon>Metazoa</taxon>
        <taxon>Spiralia</taxon>
        <taxon>Lophotrochozoa</taxon>
        <taxon>Mollusca</taxon>
        <taxon>Gastropoda</taxon>
        <taxon>Heterobranchia</taxon>
        <taxon>Euthyneura</taxon>
        <taxon>Panpulmonata</taxon>
        <taxon>Eupulmonata</taxon>
        <taxon>Stylommatophora</taxon>
        <taxon>Helicina</taxon>
        <taxon>Arionoidea</taxon>
        <taxon>Arionidae</taxon>
        <taxon>Arion</taxon>
    </lineage>
</organism>
<feature type="non-terminal residue" evidence="1">
    <location>
        <position position="69"/>
    </location>
</feature>